<gene>
    <name evidence="2" type="ORF">llap_13380</name>
</gene>
<reference evidence="3" key="2">
    <citation type="submission" date="2017-12" db="EMBL/GenBank/DDBJ databases">
        <title>Genome sequence of the Bar-tailed Godwit (Limosa lapponica baueri).</title>
        <authorList>
            <person name="Lima N.C.B."/>
            <person name="Parody-Merino A.M."/>
            <person name="Battley P.F."/>
            <person name="Fidler A.E."/>
            <person name="Prosdocimi F."/>
        </authorList>
    </citation>
    <scope>NUCLEOTIDE SEQUENCE [LARGE SCALE GENOMIC DNA]</scope>
</reference>
<dbReference type="AlphaFoldDB" id="A0A2I0TRF2"/>
<feature type="compositionally biased region" description="Basic and acidic residues" evidence="1">
    <location>
        <begin position="39"/>
        <end position="52"/>
    </location>
</feature>
<dbReference type="EMBL" id="KZ507724">
    <property type="protein sequence ID" value="PKU36313.1"/>
    <property type="molecule type" value="Genomic_DNA"/>
</dbReference>
<evidence type="ECO:0000313" key="2">
    <source>
        <dbReference type="EMBL" id="PKU36313.1"/>
    </source>
</evidence>
<sequence>MHDFAYPIPRVREAVDVKSADPIKEEEKGSDKLTPVRQCEAREGEVILHEDGEAQNPSGRQQKRAQDENRAHRPLPPRVGVLADLGHHQELQAKYGNHNGKGHHASDGNHPHAQPFHLGQAEVSDTLQDAAIANGAEVPQSKELPPREEPAAITDGDGRQDHCYGHAQDDQAPDERLKEGFLRSPVRQQPLCLKG</sequence>
<organism evidence="2 3">
    <name type="scientific">Limosa lapponica baueri</name>
    <dbReference type="NCBI Taxonomy" id="1758121"/>
    <lineage>
        <taxon>Eukaryota</taxon>
        <taxon>Metazoa</taxon>
        <taxon>Chordata</taxon>
        <taxon>Craniata</taxon>
        <taxon>Vertebrata</taxon>
        <taxon>Euteleostomi</taxon>
        <taxon>Archelosauria</taxon>
        <taxon>Archosauria</taxon>
        <taxon>Dinosauria</taxon>
        <taxon>Saurischia</taxon>
        <taxon>Theropoda</taxon>
        <taxon>Coelurosauria</taxon>
        <taxon>Aves</taxon>
        <taxon>Neognathae</taxon>
        <taxon>Neoaves</taxon>
        <taxon>Charadriiformes</taxon>
        <taxon>Scolopacidae</taxon>
        <taxon>Limosa</taxon>
    </lineage>
</organism>
<feature type="region of interest" description="Disordered" evidence="1">
    <location>
        <begin position="16"/>
        <end position="195"/>
    </location>
</feature>
<feature type="compositionally biased region" description="Basic and acidic residues" evidence="1">
    <location>
        <begin position="16"/>
        <end position="31"/>
    </location>
</feature>
<keyword evidence="3" id="KW-1185">Reference proteome</keyword>
<proteinExistence type="predicted"/>
<reference evidence="3" key="1">
    <citation type="submission" date="2017-11" db="EMBL/GenBank/DDBJ databases">
        <authorList>
            <person name="Lima N.C."/>
            <person name="Parody-Merino A.M."/>
            <person name="Battley P.F."/>
            <person name="Fidler A.E."/>
            <person name="Prosdocimi F."/>
        </authorList>
    </citation>
    <scope>NUCLEOTIDE SEQUENCE [LARGE SCALE GENOMIC DNA]</scope>
</reference>
<protein>
    <submittedName>
        <fullName evidence="2">Uncharacterized protein</fullName>
    </submittedName>
</protein>
<evidence type="ECO:0000313" key="3">
    <source>
        <dbReference type="Proteomes" id="UP000233556"/>
    </source>
</evidence>
<evidence type="ECO:0000256" key="1">
    <source>
        <dbReference type="SAM" id="MobiDB-lite"/>
    </source>
</evidence>
<accession>A0A2I0TRF2</accession>
<dbReference type="Proteomes" id="UP000233556">
    <property type="component" value="Unassembled WGS sequence"/>
</dbReference>
<feature type="compositionally biased region" description="Basic and acidic residues" evidence="1">
    <location>
        <begin position="144"/>
        <end position="181"/>
    </location>
</feature>
<name>A0A2I0TRF2_LIMLA</name>